<evidence type="ECO:0000313" key="10">
    <source>
        <dbReference type="EMBL" id="SPS04656.1"/>
    </source>
</evidence>
<keyword evidence="5" id="KW-0997">Cell inner membrane</keyword>
<evidence type="ECO:0000256" key="2">
    <source>
        <dbReference type="ARBA" id="ARBA00008358"/>
    </source>
</evidence>
<accession>A0A2X0SFU1</accession>
<dbReference type="GO" id="GO:0015628">
    <property type="term" value="P:protein secretion by the type II secretion system"/>
    <property type="evidence" value="ECO:0007669"/>
    <property type="project" value="InterPro"/>
</dbReference>
<dbReference type="NCBIfam" id="TIGR02532">
    <property type="entry name" value="IV_pilin_GFxxxE"/>
    <property type="match status" value="1"/>
</dbReference>
<dbReference type="PANTHER" id="PTHR38779:SF2">
    <property type="entry name" value="TYPE II SECRETION SYSTEM PROTEIN I-RELATED"/>
    <property type="match status" value="1"/>
</dbReference>
<keyword evidence="4" id="KW-0488">Methylation</keyword>
<dbReference type="AlphaFoldDB" id="A0A2X0SFU1"/>
<evidence type="ECO:0000256" key="6">
    <source>
        <dbReference type="ARBA" id="ARBA00022692"/>
    </source>
</evidence>
<name>A0A2X0SFU1_9PROT</name>
<reference evidence="10" key="1">
    <citation type="submission" date="2018-05" db="EMBL/GenBank/DDBJ databases">
        <authorList>
            <person name="Lanie J.A."/>
            <person name="Ng W.-L."/>
            <person name="Kazmierczak K.M."/>
            <person name="Andrzejewski T.M."/>
            <person name="Davidsen T.M."/>
            <person name="Wayne K.J."/>
            <person name="Tettelin H."/>
            <person name="Glass J.I."/>
            <person name="Rusch D."/>
            <person name="Podicherti R."/>
            <person name="Tsui H.-C.T."/>
            <person name="Winkler M.E."/>
        </authorList>
    </citation>
    <scope>NUCLEOTIDE SEQUENCE</scope>
    <source>
        <strain evidence="10">KNB</strain>
    </source>
</reference>
<protein>
    <submittedName>
        <fullName evidence="10">Putative Type II secretion system protein I</fullName>
    </submittedName>
</protein>
<evidence type="ECO:0000256" key="1">
    <source>
        <dbReference type="ARBA" id="ARBA00004377"/>
    </source>
</evidence>
<dbReference type="PANTHER" id="PTHR38779">
    <property type="entry name" value="TYPE II SECRETION SYSTEM PROTEIN I-RELATED"/>
    <property type="match status" value="1"/>
</dbReference>
<keyword evidence="6 9" id="KW-0812">Transmembrane</keyword>
<evidence type="ECO:0000256" key="3">
    <source>
        <dbReference type="ARBA" id="ARBA00022475"/>
    </source>
</evidence>
<sequence>MAGRRMTSPRTHRTRRGFSLLEVLVAFVILSLVLGVSMRIFSGGLRNARNVDEYQQAMLLAQSRLATVGIETPLKAGESFGEYESGHRWFVRIRPYWEPQMQIFGQTTQTTQTGQPVPLMPVSLLLVEVEVQWGDAEKPRLATLATLRLASGAAF</sequence>
<evidence type="ECO:0000256" key="8">
    <source>
        <dbReference type="ARBA" id="ARBA00023136"/>
    </source>
</evidence>
<dbReference type="PROSITE" id="PS00409">
    <property type="entry name" value="PROKAR_NTER_METHYL"/>
    <property type="match status" value="1"/>
</dbReference>
<dbReference type="InterPro" id="IPR010052">
    <property type="entry name" value="T2SS_protein-GspI"/>
</dbReference>
<keyword evidence="3" id="KW-1003">Cell membrane</keyword>
<evidence type="ECO:0000256" key="7">
    <source>
        <dbReference type="ARBA" id="ARBA00022989"/>
    </source>
</evidence>
<dbReference type="Pfam" id="PF07963">
    <property type="entry name" value="N_methyl"/>
    <property type="match status" value="1"/>
</dbReference>
<feature type="transmembrane region" description="Helical" evidence="9">
    <location>
        <begin position="20"/>
        <end position="41"/>
    </location>
</feature>
<evidence type="ECO:0000256" key="4">
    <source>
        <dbReference type="ARBA" id="ARBA00022481"/>
    </source>
</evidence>
<keyword evidence="7 9" id="KW-1133">Transmembrane helix</keyword>
<dbReference type="GO" id="GO:0015627">
    <property type="term" value="C:type II protein secretion system complex"/>
    <property type="evidence" value="ECO:0007669"/>
    <property type="project" value="InterPro"/>
</dbReference>
<comment type="similarity">
    <text evidence="2">Belongs to the GSP I family.</text>
</comment>
<dbReference type="GO" id="GO:0005886">
    <property type="term" value="C:plasma membrane"/>
    <property type="evidence" value="ECO:0007669"/>
    <property type="project" value="UniProtKB-SubCell"/>
</dbReference>
<comment type="subcellular location">
    <subcellularLocation>
        <location evidence="1">Cell inner membrane</location>
        <topology evidence="1">Single-pass membrane protein</topology>
    </subcellularLocation>
</comment>
<dbReference type="InterPro" id="IPR012902">
    <property type="entry name" value="N_methyl_site"/>
</dbReference>
<gene>
    <name evidence="10" type="ORF">NITFAB_0245</name>
</gene>
<evidence type="ECO:0000256" key="5">
    <source>
        <dbReference type="ARBA" id="ARBA00022519"/>
    </source>
</evidence>
<dbReference type="EMBL" id="LS423452">
    <property type="protein sequence ID" value="SPS04656.1"/>
    <property type="molecule type" value="Genomic_DNA"/>
</dbReference>
<keyword evidence="8 9" id="KW-0472">Membrane</keyword>
<evidence type="ECO:0000256" key="9">
    <source>
        <dbReference type="SAM" id="Phobius"/>
    </source>
</evidence>
<organism evidence="10">
    <name type="scientific">Candidatus Nitrotoga fabula</name>
    <dbReference type="NCBI Taxonomy" id="2182327"/>
    <lineage>
        <taxon>Bacteria</taxon>
        <taxon>Pseudomonadati</taxon>
        <taxon>Pseudomonadota</taxon>
        <taxon>Betaproteobacteria</taxon>
        <taxon>Nitrosomonadales</taxon>
        <taxon>Gallionellaceae</taxon>
        <taxon>Candidatus Nitrotoga</taxon>
    </lineage>
</organism>
<proteinExistence type="inferred from homology"/>